<dbReference type="EMBL" id="EQ973810">
    <property type="protein sequence ID" value="EEF45674.1"/>
    <property type="molecule type" value="Genomic_DNA"/>
</dbReference>
<dbReference type="PANTHER" id="PTHR47747:SF2">
    <property type="entry name" value="RIBONUCLEASE P PROTEIN SUBUNIT P38-LIKE PROTEIN"/>
    <property type="match status" value="1"/>
</dbReference>
<sequence>MDEKRVSGSYLIVSEGKTDSFYPMYFGVSCALCALKVLTKPHKDDDKWVELCDKMLQGSAQLLGLLVWRIQREKANDGLSELLCKLETAEKEIKELKQIRREDAKANEKVVGIFASQEQSWFMERKKLRQHVGALMNEVRVLQKRKEEAICERDDKLKEIELLIQSKDKALVEEENKKKELEEKLINVENVADELRETAKREAQEYSTDLWKHKTAFLELVSNQRQLEAELGRALRQLDTKNQEIDLVLEQKEESVLLAQKLSMEVVKTRKDLEQKDKILSAMLRKSKLDTAEKQMLLKEVKLSKAKRKQAELETEGWRAISECKHERHSLRSMFARQGNLRSDDPSIARGTSQVGKGRSQPTDYVLEYENPEFRKDSEVPSPLSDFYSPEMNDELADVKRLEGWVHSEAEKYATSIQKRHNLEIDAFAEQMRLKDEKLEAFRWRMLSMEIELKRLQSHVEGLNQDISQLRRENMKLESLLMKRQEELNAFKMQFARQVKPQICQKTDLDSSLPDPASALEASSIQIVKREPAERDQETKADLVEMCQENDAEREQALAINNQSKSVVFNVQSPEKDSPLRMDLQALGVSYKIKRLKQQLIMLERLTGKQESEEDAENNEDAQNEIKGFQLLLSLLNKQIGRYQSLQSKTDELCKRMHDNDVDKTRGDSSTLKTKGETKTLEHFLEETFQLQRYMVATGQKLMEVQSKISSELVGVPEELDKSVSFDTKRFADNIRTLFQEVQRGLEVRISRIIGDLEGTLACQGMIRLRK</sequence>
<evidence type="ECO:0000313" key="4">
    <source>
        <dbReference type="Proteomes" id="UP000008311"/>
    </source>
</evidence>
<dbReference type="PROSITE" id="PS51257">
    <property type="entry name" value="PROKAR_LIPOPROTEIN"/>
    <property type="match status" value="1"/>
</dbReference>
<evidence type="ECO:0000256" key="1">
    <source>
        <dbReference type="SAM" id="Coils"/>
    </source>
</evidence>
<proteinExistence type="predicted"/>
<protein>
    <submittedName>
        <fullName evidence="3">Uncharacterized protein</fullName>
    </submittedName>
</protein>
<dbReference type="InParanoid" id="B9RSD6"/>
<evidence type="ECO:0000313" key="3">
    <source>
        <dbReference type="EMBL" id="EEF45674.1"/>
    </source>
</evidence>
<dbReference type="Proteomes" id="UP000008311">
    <property type="component" value="Unassembled WGS sequence"/>
</dbReference>
<keyword evidence="1" id="KW-0175">Coiled coil</keyword>
<feature type="region of interest" description="Disordered" evidence="2">
    <location>
        <begin position="341"/>
        <end position="361"/>
    </location>
</feature>
<dbReference type="AlphaFoldDB" id="B9RSD6"/>
<keyword evidence="4" id="KW-1185">Reference proteome</keyword>
<organism evidence="3 4">
    <name type="scientific">Ricinus communis</name>
    <name type="common">Castor bean</name>
    <dbReference type="NCBI Taxonomy" id="3988"/>
    <lineage>
        <taxon>Eukaryota</taxon>
        <taxon>Viridiplantae</taxon>
        <taxon>Streptophyta</taxon>
        <taxon>Embryophyta</taxon>
        <taxon>Tracheophyta</taxon>
        <taxon>Spermatophyta</taxon>
        <taxon>Magnoliopsida</taxon>
        <taxon>eudicotyledons</taxon>
        <taxon>Gunneridae</taxon>
        <taxon>Pentapetalae</taxon>
        <taxon>rosids</taxon>
        <taxon>fabids</taxon>
        <taxon>Malpighiales</taxon>
        <taxon>Euphorbiaceae</taxon>
        <taxon>Acalyphoideae</taxon>
        <taxon>Acalypheae</taxon>
        <taxon>Ricinus</taxon>
    </lineage>
</organism>
<feature type="compositionally biased region" description="Polar residues" evidence="2">
    <location>
        <begin position="350"/>
        <end position="361"/>
    </location>
</feature>
<feature type="coiled-coil region" evidence="1">
    <location>
        <begin position="593"/>
        <end position="639"/>
    </location>
</feature>
<feature type="coiled-coil region" evidence="1">
    <location>
        <begin position="446"/>
        <end position="487"/>
    </location>
</feature>
<dbReference type="PANTHER" id="PTHR47747">
    <property type="entry name" value="RIBONUCLEASE P PROTEIN SUBUNIT P38-LIKE PROTEIN"/>
    <property type="match status" value="1"/>
</dbReference>
<gene>
    <name evidence="3" type="ORF">RCOM_1241520</name>
</gene>
<dbReference type="STRING" id="3988.B9RSD6"/>
<feature type="coiled-coil region" evidence="1">
    <location>
        <begin position="72"/>
        <end position="255"/>
    </location>
</feature>
<accession>B9RSD6</accession>
<evidence type="ECO:0000256" key="2">
    <source>
        <dbReference type="SAM" id="MobiDB-lite"/>
    </source>
</evidence>
<reference evidence="4" key="1">
    <citation type="journal article" date="2010" name="Nat. Biotechnol.">
        <title>Draft genome sequence of the oilseed species Ricinus communis.</title>
        <authorList>
            <person name="Chan A.P."/>
            <person name="Crabtree J."/>
            <person name="Zhao Q."/>
            <person name="Lorenzi H."/>
            <person name="Orvis J."/>
            <person name="Puiu D."/>
            <person name="Melake-Berhan A."/>
            <person name="Jones K.M."/>
            <person name="Redman J."/>
            <person name="Chen G."/>
            <person name="Cahoon E.B."/>
            <person name="Gedil M."/>
            <person name="Stanke M."/>
            <person name="Haas B.J."/>
            <person name="Wortman J.R."/>
            <person name="Fraser-Liggett C.M."/>
            <person name="Ravel J."/>
            <person name="Rabinowicz P.D."/>
        </authorList>
    </citation>
    <scope>NUCLEOTIDE SEQUENCE [LARGE SCALE GENOMIC DNA]</scope>
    <source>
        <strain evidence="4">cv. Hale</strain>
    </source>
</reference>
<name>B9RSD6_RICCO</name>
<dbReference type="FunCoup" id="B9RSD6">
    <property type="interactions" value="503"/>
</dbReference>
<dbReference type="eggNOG" id="ENOG502QTAA">
    <property type="taxonomic scope" value="Eukaryota"/>
</dbReference>